<dbReference type="PANTHER" id="PTHR43391:SF14">
    <property type="entry name" value="DEHYDROGENASE_REDUCTASE SDR FAMILY PROTEIN 7-LIKE"/>
    <property type="match status" value="1"/>
</dbReference>
<proteinExistence type="inferred from homology"/>
<dbReference type="RefSeq" id="WP_157893000.1">
    <property type="nucleotide sequence ID" value="NZ_JBHRTS010000002.1"/>
</dbReference>
<reference evidence="7" key="1">
    <citation type="journal article" date="2019" name="Int. J. Syst. Evol. Microbiol.">
        <title>The Global Catalogue of Microorganisms (GCM) 10K type strain sequencing project: providing services to taxonomists for standard genome sequencing and annotation.</title>
        <authorList>
            <consortium name="The Broad Institute Genomics Platform"/>
            <consortium name="The Broad Institute Genome Sequencing Center for Infectious Disease"/>
            <person name="Wu L."/>
            <person name="Ma J."/>
        </authorList>
    </citation>
    <scope>NUCLEOTIDE SEQUENCE [LARGE SCALE GENOMIC DNA]</scope>
    <source>
        <strain evidence="7">KCTC 42953</strain>
    </source>
</reference>
<dbReference type="CDD" id="cd05233">
    <property type="entry name" value="SDR_c"/>
    <property type="match status" value="1"/>
</dbReference>
<evidence type="ECO:0000259" key="5">
    <source>
        <dbReference type="SMART" id="SM00822"/>
    </source>
</evidence>
<comment type="caution">
    <text evidence="6">The sequence shown here is derived from an EMBL/GenBank/DDBJ whole genome shotgun (WGS) entry which is preliminary data.</text>
</comment>
<evidence type="ECO:0000313" key="7">
    <source>
        <dbReference type="Proteomes" id="UP001595533"/>
    </source>
</evidence>
<dbReference type="InterPro" id="IPR057326">
    <property type="entry name" value="KR_dom"/>
</dbReference>
<dbReference type="PROSITE" id="PS00061">
    <property type="entry name" value="ADH_SHORT"/>
    <property type="match status" value="1"/>
</dbReference>
<keyword evidence="7" id="KW-1185">Reference proteome</keyword>
<dbReference type="InterPro" id="IPR002347">
    <property type="entry name" value="SDR_fam"/>
</dbReference>
<accession>A0ABV7J6C7</accession>
<gene>
    <name evidence="6" type="ORF">ACFODZ_05225</name>
</gene>
<dbReference type="EMBL" id="JBHRTS010000002">
    <property type="protein sequence ID" value="MFC3193635.1"/>
    <property type="molecule type" value="Genomic_DNA"/>
</dbReference>
<organism evidence="6 7">
    <name type="scientific">Marinicella sediminis</name>
    <dbReference type="NCBI Taxonomy" id="1792834"/>
    <lineage>
        <taxon>Bacteria</taxon>
        <taxon>Pseudomonadati</taxon>
        <taxon>Pseudomonadota</taxon>
        <taxon>Gammaproteobacteria</taxon>
        <taxon>Lysobacterales</taxon>
        <taxon>Marinicellaceae</taxon>
        <taxon>Marinicella</taxon>
    </lineage>
</organism>
<dbReference type="SMART" id="SM00822">
    <property type="entry name" value="PKS_KR"/>
    <property type="match status" value="1"/>
</dbReference>
<dbReference type="Gene3D" id="3.40.50.720">
    <property type="entry name" value="NAD(P)-binding Rossmann-like Domain"/>
    <property type="match status" value="1"/>
</dbReference>
<dbReference type="Pfam" id="PF00106">
    <property type="entry name" value="adh_short"/>
    <property type="match status" value="1"/>
</dbReference>
<dbReference type="NCBIfam" id="NF004196">
    <property type="entry name" value="PRK05650.1"/>
    <property type="match status" value="1"/>
</dbReference>
<evidence type="ECO:0000256" key="1">
    <source>
        <dbReference type="ARBA" id="ARBA00006484"/>
    </source>
</evidence>
<evidence type="ECO:0000256" key="2">
    <source>
        <dbReference type="ARBA" id="ARBA00022857"/>
    </source>
</evidence>
<protein>
    <submittedName>
        <fullName evidence="6">SDR family oxidoreductase</fullName>
    </submittedName>
</protein>
<sequence>MNKRVIVITGAASGLGLALAQKAAERGFDVAVADVQQEAGELAARELVSRGVDARFFHCDVSQTDALLTLKNQVIEHFGQVDVLVNNAGVGSQGMLTDTTEEEWQRQWQINVMGVVRGCQAFIPQLKKQSGSAVVNVASFAALALAPGMASYNVAKAGVLALSETLRGELAADGVHVAVACPAFFKTNLVDSMQESDDQIKQQINRWMERSKYTAEDVATMILDAVKQKQFMVLCDQQTRWQYRIARWFPNYFYKQKLKMMKRMFR</sequence>
<dbReference type="InterPro" id="IPR036291">
    <property type="entry name" value="NAD(P)-bd_dom_sf"/>
</dbReference>
<comment type="similarity">
    <text evidence="1 4">Belongs to the short-chain dehydrogenases/reductases (SDR) family.</text>
</comment>
<keyword evidence="2" id="KW-0521">NADP</keyword>
<evidence type="ECO:0000256" key="4">
    <source>
        <dbReference type="RuleBase" id="RU000363"/>
    </source>
</evidence>
<dbReference type="PRINTS" id="PR00081">
    <property type="entry name" value="GDHRDH"/>
</dbReference>
<dbReference type="PRINTS" id="PR00080">
    <property type="entry name" value="SDRFAMILY"/>
</dbReference>
<name>A0ABV7J6C7_9GAMM</name>
<evidence type="ECO:0000256" key="3">
    <source>
        <dbReference type="ARBA" id="ARBA00023002"/>
    </source>
</evidence>
<feature type="domain" description="Ketoreductase" evidence="5">
    <location>
        <begin position="4"/>
        <end position="181"/>
    </location>
</feature>
<dbReference type="PANTHER" id="PTHR43391">
    <property type="entry name" value="RETINOL DEHYDROGENASE-RELATED"/>
    <property type="match status" value="1"/>
</dbReference>
<dbReference type="Proteomes" id="UP001595533">
    <property type="component" value="Unassembled WGS sequence"/>
</dbReference>
<dbReference type="InterPro" id="IPR020904">
    <property type="entry name" value="Sc_DH/Rdtase_CS"/>
</dbReference>
<dbReference type="SUPFAM" id="SSF51735">
    <property type="entry name" value="NAD(P)-binding Rossmann-fold domains"/>
    <property type="match status" value="1"/>
</dbReference>
<keyword evidence="3" id="KW-0560">Oxidoreductase</keyword>
<evidence type="ECO:0000313" key="6">
    <source>
        <dbReference type="EMBL" id="MFC3193635.1"/>
    </source>
</evidence>